<dbReference type="InterPro" id="IPR037069">
    <property type="entry name" value="AcylCoA_DH/ox_N_sf"/>
</dbReference>
<keyword evidence="3 10" id="KW-0285">Flavoprotein</keyword>
<evidence type="ECO:0000256" key="4">
    <source>
        <dbReference type="ARBA" id="ARBA00022827"/>
    </source>
</evidence>
<evidence type="ECO:0000256" key="8">
    <source>
        <dbReference type="ARBA" id="ARBA00066694"/>
    </source>
</evidence>
<organism evidence="15 16">
    <name type="scientific">Agrobacterium vitis</name>
    <name type="common">Rhizobium vitis</name>
    <dbReference type="NCBI Taxonomy" id="373"/>
    <lineage>
        <taxon>Bacteria</taxon>
        <taxon>Pseudomonadati</taxon>
        <taxon>Pseudomonadota</taxon>
        <taxon>Alphaproteobacteria</taxon>
        <taxon>Hyphomicrobiales</taxon>
        <taxon>Rhizobiaceae</taxon>
        <taxon>Rhizobium/Agrobacterium group</taxon>
        <taxon>Agrobacterium</taxon>
    </lineage>
</organism>
<dbReference type="RefSeq" id="WP_070167615.1">
    <property type="nucleotide sequence ID" value="NZ_CP118259.1"/>
</dbReference>
<comment type="caution">
    <text evidence="15">The sequence shown here is derived from an EMBL/GenBank/DDBJ whole genome shotgun (WGS) entry which is preliminary data.</text>
</comment>
<evidence type="ECO:0000256" key="9">
    <source>
        <dbReference type="ARBA" id="ARBA00069043"/>
    </source>
</evidence>
<comment type="catalytic activity">
    <reaction evidence="6">
        <text>3-(methylsulfanyl)propanoyl-CoA + oxidized [electron-transfer flavoprotein] + H(+) = 3-(methylsulfanyl)acryloyl-CoA + reduced [electron-transfer flavoprotein]</text>
        <dbReference type="Rhea" id="RHEA:52612"/>
        <dbReference type="Rhea" id="RHEA-COMP:10685"/>
        <dbReference type="Rhea" id="RHEA-COMP:10686"/>
        <dbReference type="ChEBI" id="CHEBI:15378"/>
        <dbReference type="ChEBI" id="CHEBI:57692"/>
        <dbReference type="ChEBI" id="CHEBI:58307"/>
        <dbReference type="ChEBI" id="CHEBI:82815"/>
        <dbReference type="ChEBI" id="CHEBI:84994"/>
        <dbReference type="EC" id="1.3.99.41"/>
    </reaction>
    <physiologicalReaction direction="left-to-right" evidence="6">
        <dbReference type="Rhea" id="RHEA:52613"/>
    </physiologicalReaction>
</comment>
<dbReference type="InterPro" id="IPR036250">
    <property type="entry name" value="AcylCo_DH-like_C"/>
</dbReference>
<dbReference type="PROSITE" id="PS00073">
    <property type="entry name" value="ACYL_COA_DH_2"/>
    <property type="match status" value="1"/>
</dbReference>
<dbReference type="Pfam" id="PF02770">
    <property type="entry name" value="Acyl-CoA_dh_M"/>
    <property type="match status" value="1"/>
</dbReference>
<name>A0ABD6GFY3_AGRVI</name>
<sequence length="591" mass="62705">MYKAPVEEIAFTLKQVAGMAQALEEGRFGDLSEDLTDAILEEAGRFAANEIAPLAANGDRQGAKLVDGKVQLPDGWADLYRRWAEGGWNGLVAEERYGGQGLPHLLNVAALEMWNAGSMGFALGPVLTMGASEALTAHGSEALKEKFLHRMVSGEWMASMNLTEPHAGSDLGVMKTRAERQNDGTYRIFGQKIYITWGEHDATDNIIHLVLARLPDAPAGTRGISLFLVPKFLVNDDGSLGARNDLFCHSLEHKLGIHGSPTCTMIFGDGRFGDDPGAIGYVIGEENKGLACMFTMMNNARLAVGMQGVAIAEAATQLATAYARERTQGKAPGWTGAGMSPIIEHPDVARTLLTMKALTQGARAICYSCAHAIDMSHHSEGDEARHWQARAAFLTPIAKSFATDIGVDVASMGIQVHGGMGFIEETGAARLLRDARIAPIYEGTNGIQAIDLVVRKLPLAEGAHVRGFLSELKALAVAVDASNRPGFGETATRLLAAIRDLEDATEYLLARLGEGAQAEALAGATPYQRLFGLTLTGAYLAKGALAQGEDDKRVALCRFVAENLLAESSGLKQAVVGGGASLAAARAVLEA</sequence>
<dbReference type="InterPro" id="IPR013786">
    <property type="entry name" value="AcylCoA_DH/ox_N"/>
</dbReference>
<dbReference type="Proteomes" id="UP000175993">
    <property type="component" value="Unassembled WGS sequence"/>
</dbReference>
<evidence type="ECO:0000259" key="12">
    <source>
        <dbReference type="Pfam" id="PF02770"/>
    </source>
</evidence>
<dbReference type="InterPro" id="IPR025878">
    <property type="entry name" value="Acyl-CoA_dh-like_C_dom"/>
</dbReference>
<proteinExistence type="inferred from homology"/>
<evidence type="ECO:0000256" key="6">
    <source>
        <dbReference type="ARBA" id="ARBA00051388"/>
    </source>
</evidence>
<evidence type="ECO:0000256" key="2">
    <source>
        <dbReference type="ARBA" id="ARBA00009347"/>
    </source>
</evidence>
<dbReference type="AlphaFoldDB" id="A0ABD6GFY3"/>
<dbReference type="Pfam" id="PF12806">
    <property type="entry name" value="Acyl-CoA_dh_C"/>
    <property type="match status" value="1"/>
</dbReference>
<comment type="cofactor">
    <cofactor evidence="1 10">
        <name>FAD</name>
        <dbReference type="ChEBI" id="CHEBI:57692"/>
    </cofactor>
</comment>
<dbReference type="InterPro" id="IPR052166">
    <property type="entry name" value="Diverse_Acyl-CoA_DH"/>
</dbReference>
<dbReference type="SUPFAM" id="SSF47203">
    <property type="entry name" value="Acyl-CoA dehydrogenase C-terminal domain-like"/>
    <property type="match status" value="1"/>
</dbReference>
<dbReference type="InterPro" id="IPR006091">
    <property type="entry name" value="Acyl-CoA_Oxase/DH_mid-dom"/>
</dbReference>
<evidence type="ECO:0000256" key="3">
    <source>
        <dbReference type="ARBA" id="ARBA00022630"/>
    </source>
</evidence>
<dbReference type="Gene3D" id="1.10.540.10">
    <property type="entry name" value="Acyl-CoA dehydrogenase/oxidase, N-terminal domain"/>
    <property type="match status" value="1"/>
</dbReference>
<dbReference type="SUPFAM" id="SSF56645">
    <property type="entry name" value="Acyl-CoA dehydrogenase NM domain-like"/>
    <property type="match status" value="1"/>
</dbReference>
<comment type="similarity">
    <text evidence="2 10">Belongs to the acyl-CoA dehydrogenase family.</text>
</comment>
<keyword evidence="5 10" id="KW-0560">Oxidoreductase</keyword>
<evidence type="ECO:0000256" key="5">
    <source>
        <dbReference type="ARBA" id="ARBA00023002"/>
    </source>
</evidence>
<feature type="domain" description="Acetyl-CoA dehydrogenase-like C-terminal" evidence="14">
    <location>
        <begin position="477"/>
        <end position="584"/>
    </location>
</feature>
<accession>A0ABD6GFY3</accession>
<dbReference type="Pfam" id="PF00441">
    <property type="entry name" value="Acyl-CoA_dh_1"/>
    <property type="match status" value="1"/>
</dbReference>
<feature type="domain" description="Acyl-CoA dehydrogenase/oxidase C-terminal" evidence="11">
    <location>
        <begin position="287"/>
        <end position="451"/>
    </location>
</feature>
<evidence type="ECO:0000256" key="1">
    <source>
        <dbReference type="ARBA" id="ARBA00001974"/>
    </source>
</evidence>
<dbReference type="FunFam" id="2.40.110.10:FF:000031">
    <property type="entry name" value="Acyl-CoA dehydrogenase, putative"/>
    <property type="match status" value="1"/>
</dbReference>
<dbReference type="Pfam" id="PF02771">
    <property type="entry name" value="Acyl-CoA_dh_N"/>
    <property type="match status" value="1"/>
</dbReference>
<evidence type="ECO:0000313" key="15">
    <source>
        <dbReference type="EMBL" id="MUP05930.1"/>
    </source>
</evidence>
<evidence type="ECO:0000313" key="16">
    <source>
        <dbReference type="Proteomes" id="UP000175993"/>
    </source>
</evidence>
<feature type="domain" description="Acyl-CoA dehydrogenase/oxidase N-terminal" evidence="13">
    <location>
        <begin position="37"/>
        <end position="155"/>
    </location>
</feature>
<evidence type="ECO:0000259" key="11">
    <source>
        <dbReference type="Pfam" id="PF00441"/>
    </source>
</evidence>
<dbReference type="InterPro" id="IPR009100">
    <property type="entry name" value="AcylCoA_DH/oxidase_NM_dom_sf"/>
</dbReference>
<dbReference type="InterPro" id="IPR046373">
    <property type="entry name" value="Acyl-CoA_Oxase/DH_mid-dom_sf"/>
</dbReference>
<dbReference type="EMBL" id="MBEV02000006">
    <property type="protein sequence ID" value="MUP05930.1"/>
    <property type="molecule type" value="Genomic_DNA"/>
</dbReference>
<dbReference type="InterPro" id="IPR009075">
    <property type="entry name" value="AcylCo_DH/oxidase_C"/>
</dbReference>
<dbReference type="Gene3D" id="2.40.110.10">
    <property type="entry name" value="Butyryl-CoA Dehydrogenase, subunit A, domain 2"/>
    <property type="match status" value="1"/>
</dbReference>
<evidence type="ECO:0000259" key="14">
    <source>
        <dbReference type="Pfam" id="PF12806"/>
    </source>
</evidence>
<dbReference type="PANTHER" id="PTHR42803">
    <property type="entry name" value="ACYL-COA DEHYDROGENASE"/>
    <property type="match status" value="1"/>
</dbReference>
<protein>
    <recommendedName>
        <fullName evidence="9">3-methylmercaptopropionyl-CoA dehydrogenase</fullName>
        <ecNumber evidence="8">1.3.99.41</ecNumber>
    </recommendedName>
</protein>
<evidence type="ECO:0000256" key="7">
    <source>
        <dbReference type="ARBA" id="ARBA00058683"/>
    </source>
</evidence>
<dbReference type="InterPro" id="IPR006089">
    <property type="entry name" value="Acyl-CoA_DH_CS"/>
</dbReference>
<feature type="domain" description="Acyl-CoA oxidase/dehydrogenase middle" evidence="12">
    <location>
        <begin position="160"/>
        <end position="268"/>
    </location>
</feature>
<gene>
    <name evidence="15" type="ORF">BBI04_014070</name>
</gene>
<dbReference type="PANTHER" id="PTHR42803:SF1">
    <property type="entry name" value="BROAD-SPECIFICITY LINEAR ACYL-COA DEHYDROGENASE FADE5"/>
    <property type="match status" value="1"/>
</dbReference>
<dbReference type="EC" id="1.3.99.41" evidence="8"/>
<dbReference type="Gene3D" id="1.20.140.10">
    <property type="entry name" value="Butyryl-CoA Dehydrogenase, subunit A, domain 3"/>
    <property type="match status" value="1"/>
</dbReference>
<keyword evidence="4 10" id="KW-0274">FAD</keyword>
<comment type="function">
    <text evidence="7">Involved in the assimilation of dimethylsulphoniopropionate (DMSP), an important compound in the fixation of carbon in marine phytoplankton, by mediating the conversion of 3-(methylthio)propanoyl-CoA (MMPA-CoA) to 3-(methylthio)acryloyl-CoA (MTA-CoA).</text>
</comment>
<reference evidence="15 16" key="1">
    <citation type="submission" date="2019-11" db="EMBL/GenBank/DDBJ databases">
        <title>Whole-genome sequencing of Allorhizobium vitis.</title>
        <authorList>
            <person name="Gan H.M."/>
            <person name="Savka M.A."/>
        </authorList>
    </citation>
    <scope>NUCLEOTIDE SEQUENCE [LARGE SCALE GENOMIC DNA]</scope>
    <source>
        <strain evidence="15 16">AB4</strain>
    </source>
</reference>
<dbReference type="GO" id="GO:0016491">
    <property type="term" value="F:oxidoreductase activity"/>
    <property type="evidence" value="ECO:0007669"/>
    <property type="project" value="UniProtKB-KW"/>
</dbReference>
<evidence type="ECO:0000259" key="13">
    <source>
        <dbReference type="Pfam" id="PF02771"/>
    </source>
</evidence>
<evidence type="ECO:0000256" key="10">
    <source>
        <dbReference type="RuleBase" id="RU362125"/>
    </source>
</evidence>